<feature type="compositionally biased region" description="Basic and acidic residues" evidence="1">
    <location>
        <begin position="339"/>
        <end position="354"/>
    </location>
</feature>
<evidence type="ECO:0000256" key="1">
    <source>
        <dbReference type="SAM" id="MobiDB-lite"/>
    </source>
</evidence>
<dbReference type="Proteomes" id="UP001642540">
    <property type="component" value="Unassembled WGS sequence"/>
</dbReference>
<feature type="region of interest" description="Disordered" evidence="1">
    <location>
        <begin position="130"/>
        <end position="160"/>
    </location>
</feature>
<protein>
    <recommendedName>
        <fullName evidence="4">Immunoglobulin-binding protein 1</fullName>
    </recommendedName>
</protein>
<proteinExistence type="predicted"/>
<organism evidence="2 3">
    <name type="scientific">Orchesella dallaii</name>
    <dbReference type="NCBI Taxonomy" id="48710"/>
    <lineage>
        <taxon>Eukaryota</taxon>
        <taxon>Metazoa</taxon>
        <taxon>Ecdysozoa</taxon>
        <taxon>Arthropoda</taxon>
        <taxon>Hexapoda</taxon>
        <taxon>Collembola</taxon>
        <taxon>Entomobryomorpha</taxon>
        <taxon>Entomobryoidea</taxon>
        <taxon>Orchesellidae</taxon>
        <taxon>Orchesellinae</taxon>
        <taxon>Orchesella</taxon>
    </lineage>
</organism>
<evidence type="ECO:0008006" key="4">
    <source>
        <dbReference type="Google" id="ProtNLM"/>
    </source>
</evidence>
<name>A0ABP1RF76_9HEXA</name>
<dbReference type="PANTHER" id="PTHR10933">
    <property type="entry name" value="IMMUNOGLOBULIN-BINDING PROTEIN 1"/>
    <property type="match status" value="1"/>
</dbReference>
<keyword evidence="3" id="KW-1185">Reference proteome</keyword>
<dbReference type="EMBL" id="CAXLJM020000069">
    <property type="protein sequence ID" value="CAL8125665.1"/>
    <property type="molecule type" value="Genomic_DNA"/>
</dbReference>
<dbReference type="Gene3D" id="1.25.40.540">
    <property type="entry name" value="TAP42-like family"/>
    <property type="match status" value="1"/>
</dbReference>
<comment type="caution">
    <text evidence="2">The sequence shown here is derived from an EMBL/GenBank/DDBJ whole genome shotgun (WGS) entry which is preliminary data.</text>
</comment>
<evidence type="ECO:0000313" key="2">
    <source>
        <dbReference type="EMBL" id="CAL8125665.1"/>
    </source>
</evidence>
<dbReference type="InterPro" id="IPR007304">
    <property type="entry name" value="TAP46-like"/>
</dbReference>
<feature type="region of interest" description="Disordered" evidence="1">
    <location>
        <begin position="299"/>
        <end position="363"/>
    </location>
</feature>
<evidence type="ECO:0000313" key="3">
    <source>
        <dbReference type="Proteomes" id="UP001642540"/>
    </source>
</evidence>
<sequence length="363" mass="41551">MADHDNSSDVTPLSVSEYFDETHKKYLELVRGNENSGSPSVQTKITESVRKLEDLTRQVSVLGILSDNENYKEMNPSELKFILLPFMIGNLWQLSTTSTRENVCHLSKVYFRDYLKRCFNYEIILKLPPEAQPDKEEDEETEEGSKKVRSPPRPNSDDVRAIKIKRFKDAKMLDEKINLYLDSHLNGKSLDDEELRTFIISLLKRNALEAEDQLRSIAQELELIKYAGKMSIGNKQGVSGGGSSLASSSCSHTHTNMKIDAPKKPPEVFILTKTEAEKQVFGTGYPAIPVMTVDEMYEQRRKTGQWGPPSSKLPPATETDDDREAQEEALEEQDDEELLERRRHMDDYKDEHRAGWGNRYNRS</sequence>
<feature type="compositionally biased region" description="Acidic residues" evidence="1">
    <location>
        <begin position="318"/>
        <end position="338"/>
    </location>
</feature>
<reference evidence="2 3" key="1">
    <citation type="submission" date="2024-08" db="EMBL/GenBank/DDBJ databases">
        <authorList>
            <person name="Cucini C."/>
            <person name="Frati F."/>
        </authorList>
    </citation>
    <scope>NUCLEOTIDE SEQUENCE [LARGE SCALE GENOMIC DNA]</scope>
</reference>
<dbReference type="PANTHER" id="PTHR10933:SF9">
    <property type="entry name" value="IMMUNOGLOBULIN-BINDING PROTEIN 1"/>
    <property type="match status" value="1"/>
</dbReference>
<dbReference type="InterPro" id="IPR038511">
    <property type="entry name" value="TAP42/TAP46-like_sf"/>
</dbReference>
<dbReference type="Pfam" id="PF04177">
    <property type="entry name" value="TAP42"/>
    <property type="match status" value="1"/>
</dbReference>
<accession>A0ABP1RF76</accession>
<gene>
    <name evidence="2" type="ORF">ODALV1_LOCUS21069</name>
</gene>